<dbReference type="AlphaFoldDB" id="A0A0M4FGD0"/>
<protein>
    <submittedName>
        <fullName evidence="1">Uncharacterized protein</fullName>
    </submittedName>
</protein>
<accession>A0A0M4FGD0</accession>
<gene>
    <name evidence="1" type="ORF">AM592_08015</name>
</gene>
<name>A0A0M4FGD0_9BACI</name>
<sequence length="102" mass="11725">MLLKQKIERVRPAEFIAETTLIDAEENAMVMNRTFERCNSIFAAYKSLILALRNVSDCDVELDSNHHQLKRELFGEKDENTTLSNMLADVLAKNNINLIKKD</sequence>
<dbReference type="OrthoDB" id="9921082at2"/>
<dbReference type="Proteomes" id="UP000067625">
    <property type="component" value="Chromosome"/>
</dbReference>
<organism evidence="1 2">
    <name type="scientific">Bacillus gobiensis</name>
    <dbReference type="NCBI Taxonomy" id="1441095"/>
    <lineage>
        <taxon>Bacteria</taxon>
        <taxon>Bacillati</taxon>
        <taxon>Bacillota</taxon>
        <taxon>Bacilli</taxon>
        <taxon>Bacillales</taxon>
        <taxon>Bacillaceae</taxon>
        <taxon>Bacillus</taxon>
    </lineage>
</organism>
<reference evidence="2" key="1">
    <citation type="submission" date="2015-08" db="EMBL/GenBank/DDBJ databases">
        <title>Genome sequencing project for genomic taxonomy and phylogenomics of Bacillus-like bacteria.</title>
        <authorList>
            <person name="Liu B."/>
            <person name="Wang J."/>
            <person name="Zhu Y."/>
            <person name="Liu G."/>
            <person name="Chen Q."/>
            <person name="Chen Z."/>
            <person name="Lan J."/>
            <person name="Che J."/>
            <person name="Ge C."/>
            <person name="Shi H."/>
            <person name="Pan Z."/>
            <person name="Liu X."/>
        </authorList>
    </citation>
    <scope>NUCLEOTIDE SEQUENCE [LARGE SCALE GENOMIC DNA]</scope>
    <source>
        <strain evidence="2">FJAT-4402</strain>
    </source>
</reference>
<dbReference type="EMBL" id="CP012600">
    <property type="protein sequence ID" value="ALC81549.1"/>
    <property type="molecule type" value="Genomic_DNA"/>
</dbReference>
<proteinExistence type="predicted"/>
<evidence type="ECO:0000313" key="1">
    <source>
        <dbReference type="EMBL" id="ALC81549.1"/>
    </source>
</evidence>
<dbReference type="RefSeq" id="WP_053603308.1">
    <property type="nucleotide sequence ID" value="NZ_CP012600.1"/>
</dbReference>
<reference evidence="1 2" key="2">
    <citation type="journal article" date="2016" name="Int. J. Syst. Evol. Microbiol.">
        <title>Bacillus gobiensis sp. nov., isolated from a soil sample.</title>
        <authorList>
            <person name="Liu B."/>
            <person name="Liu G.H."/>
            <person name="Cetin S."/>
            <person name="Schumann P."/>
            <person name="Pan Z.Z."/>
            <person name="Chen Q.Q."/>
        </authorList>
    </citation>
    <scope>NUCLEOTIDE SEQUENCE [LARGE SCALE GENOMIC DNA]</scope>
    <source>
        <strain evidence="1 2">FJAT-4402</strain>
    </source>
</reference>
<evidence type="ECO:0000313" key="2">
    <source>
        <dbReference type="Proteomes" id="UP000067625"/>
    </source>
</evidence>
<dbReference type="PATRIC" id="fig|1441095.3.peg.1763"/>
<keyword evidence="2" id="KW-1185">Reference proteome</keyword>